<feature type="transmembrane region" description="Helical" evidence="10">
    <location>
        <begin position="72"/>
        <end position="89"/>
    </location>
</feature>
<dbReference type="InterPro" id="IPR006153">
    <property type="entry name" value="Cation/H_exchanger_TM"/>
</dbReference>
<feature type="transmembrane region" description="Helical" evidence="10">
    <location>
        <begin position="193"/>
        <end position="219"/>
    </location>
</feature>
<keyword evidence="4" id="KW-1003">Cell membrane</keyword>
<feature type="transmembrane region" description="Helical" evidence="10">
    <location>
        <begin position="128"/>
        <end position="147"/>
    </location>
</feature>
<evidence type="ECO:0000256" key="1">
    <source>
        <dbReference type="ARBA" id="ARBA00004651"/>
    </source>
</evidence>
<evidence type="ECO:0000256" key="10">
    <source>
        <dbReference type="SAM" id="Phobius"/>
    </source>
</evidence>
<feature type="transmembrane region" description="Helical" evidence="10">
    <location>
        <begin position="231"/>
        <end position="251"/>
    </location>
</feature>
<keyword evidence="7" id="KW-0406">Ion transport</keyword>
<dbReference type="Gene3D" id="3.40.50.720">
    <property type="entry name" value="NAD(P)-binding Rossmann-like Domain"/>
    <property type="match status" value="1"/>
</dbReference>
<feature type="transmembrane region" description="Helical" evidence="10">
    <location>
        <begin position="387"/>
        <end position="405"/>
    </location>
</feature>
<dbReference type="Pfam" id="PF00999">
    <property type="entry name" value="Na_H_Exchanger"/>
    <property type="match status" value="1"/>
</dbReference>
<evidence type="ECO:0000256" key="6">
    <source>
        <dbReference type="ARBA" id="ARBA00022989"/>
    </source>
</evidence>
<proteinExistence type="predicted"/>
<keyword evidence="6 10" id="KW-1133">Transmembrane helix</keyword>
<evidence type="ECO:0000256" key="5">
    <source>
        <dbReference type="ARBA" id="ARBA00022692"/>
    </source>
</evidence>
<evidence type="ECO:0000259" key="11">
    <source>
        <dbReference type="Pfam" id="PF00999"/>
    </source>
</evidence>
<evidence type="ECO:0000256" key="3">
    <source>
        <dbReference type="ARBA" id="ARBA00022449"/>
    </source>
</evidence>
<dbReference type="GO" id="GO:1902600">
    <property type="term" value="P:proton transmembrane transport"/>
    <property type="evidence" value="ECO:0007669"/>
    <property type="project" value="InterPro"/>
</dbReference>
<keyword evidence="8 10" id="KW-0472">Membrane</keyword>
<gene>
    <name evidence="13" type="ORF">H6P80_01130</name>
</gene>
<feature type="transmembrane region" description="Helical" evidence="10">
    <location>
        <begin position="285"/>
        <end position="303"/>
    </location>
</feature>
<dbReference type="GO" id="GO:0015297">
    <property type="term" value="F:antiporter activity"/>
    <property type="evidence" value="ECO:0007669"/>
    <property type="project" value="UniProtKB-KW"/>
</dbReference>
<dbReference type="InterPro" id="IPR003148">
    <property type="entry name" value="RCK_N"/>
</dbReference>
<feature type="compositionally biased region" description="Basic and acidic residues" evidence="9">
    <location>
        <begin position="613"/>
        <end position="628"/>
    </location>
</feature>
<dbReference type="InterPro" id="IPR036291">
    <property type="entry name" value="NAD(P)-bd_dom_sf"/>
</dbReference>
<feature type="transmembrane region" description="Helical" evidence="10">
    <location>
        <begin position="323"/>
        <end position="345"/>
    </location>
</feature>
<dbReference type="Pfam" id="PF02254">
    <property type="entry name" value="TrkA_N"/>
    <property type="match status" value="1"/>
</dbReference>
<dbReference type="GO" id="GO:0005886">
    <property type="term" value="C:plasma membrane"/>
    <property type="evidence" value="ECO:0007669"/>
    <property type="project" value="UniProtKB-SubCell"/>
</dbReference>
<feature type="domain" description="Cation/H+ exchanger transmembrane" evidence="11">
    <location>
        <begin position="27"/>
        <end position="408"/>
    </location>
</feature>
<accession>A0A842HT68</accession>
<evidence type="ECO:0000313" key="13">
    <source>
        <dbReference type="EMBL" id="MBC2776212.1"/>
    </source>
</evidence>
<dbReference type="AlphaFoldDB" id="A0A842HT68"/>
<evidence type="ECO:0000256" key="8">
    <source>
        <dbReference type="ARBA" id="ARBA00023136"/>
    </source>
</evidence>
<organism evidence="13 14">
    <name type="scientific">Parasphingopyxis marina</name>
    <dbReference type="NCBI Taxonomy" id="2761622"/>
    <lineage>
        <taxon>Bacteria</taxon>
        <taxon>Pseudomonadati</taxon>
        <taxon>Pseudomonadota</taxon>
        <taxon>Alphaproteobacteria</taxon>
        <taxon>Sphingomonadales</taxon>
        <taxon>Sphingomonadaceae</taxon>
        <taxon>Parasphingopyxis</taxon>
    </lineage>
</organism>
<evidence type="ECO:0000313" key="14">
    <source>
        <dbReference type="Proteomes" id="UP000564378"/>
    </source>
</evidence>
<comment type="caution">
    <text evidence="13">The sequence shown here is derived from an EMBL/GenBank/DDBJ whole genome shotgun (WGS) entry which is preliminary data.</text>
</comment>
<dbReference type="GO" id="GO:0006813">
    <property type="term" value="P:potassium ion transport"/>
    <property type="evidence" value="ECO:0007669"/>
    <property type="project" value="InterPro"/>
</dbReference>
<evidence type="ECO:0000259" key="12">
    <source>
        <dbReference type="Pfam" id="PF02254"/>
    </source>
</evidence>
<feature type="transmembrane region" description="Helical" evidence="10">
    <location>
        <begin position="257"/>
        <end position="273"/>
    </location>
</feature>
<feature type="transmembrane region" description="Helical" evidence="10">
    <location>
        <begin position="354"/>
        <end position="375"/>
    </location>
</feature>
<keyword evidence="14" id="KW-1185">Reference proteome</keyword>
<feature type="transmembrane region" description="Helical" evidence="10">
    <location>
        <begin position="101"/>
        <end position="122"/>
    </location>
</feature>
<keyword evidence="2" id="KW-0813">Transport</keyword>
<name>A0A842HT68_9SPHN</name>
<dbReference type="EMBL" id="JACJVJ010000001">
    <property type="protein sequence ID" value="MBC2776212.1"/>
    <property type="molecule type" value="Genomic_DNA"/>
</dbReference>
<evidence type="ECO:0000256" key="2">
    <source>
        <dbReference type="ARBA" id="ARBA00022448"/>
    </source>
</evidence>
<evidence type="ECO:0000256" key="9">
    <source>
        <dbReference type="SAM" id="MobiDB-lite"/>
    </source>
</evidence>
<reference evidence="13 14" key="1">
    <citation type="submission" date="2020-08" db="EMBL/GenBank/DDBJ databases">
        <title>Draft genome sequence of Parasphingopyxis sp. GrpM-11.</title>
        <authorList>
            <person name="Oh J."/>
            <person name="Roh D.-H."/>
        </authorList>
    </citation>
    <scope>NUCLEOTIDE SEQUENCE [LARGE SCALE GENOMIC DNA]</scope>
    <source>
        <strain evidence="13 14">GrpM-11</strain>
    </source>
</reference>
<protein>
    <submittedName>
        <fullName evidence="13">Sodium:proton antiporter</fullName>
    </submittedName>
</protein>
<feature type="transmembrane region" description="Helical" evidence="10">
    <location>
        <begin position="33"/>
        <end position="52"/>
    </location>
</feature>
<keyword evidence="3" id="KW-0050">Antiport</keyword>
<dbReference type="PANTHER" id="PTHR32507:SF0">
    <property type="entry name" value="NA(+)_H(+) ANTIPORTER 2-RELATED"/>
    <property type="match status" value="1"/>
</dbReference>
<evidence type="ECO:0000256" key="7">
    <source>
        <dbReference type="ARBA" id="ARBA00023065"/>
    </source>
</evidence>
<dbReference type="Proteomes" id="UP000564378">
    <property type="component" value="Unassembled WGS sequence"/>
</dbReference>
<evidence type="ECO:0000256" key="4">
    <source>
        <dbReference type="ARBA" id="ARBA00022475"/>
    </source>
</evidence>
<sequence length="634" mass="69145">MMALDSLMVKIAVIGVAGVGAQWIAWRTQKPAIALMLIVGILVGPVSAFIPLEIFRGGLINPERDFGALMEPIIKLAVAVILFEGGLSLNFRELRQAGWAVMRLVVIGVPVGWALGTLAGHYGAGLSWGVAALFGGILVVTGPTVIGPMLRTLRVGPRVSNILKWEGIVNDPIGALLAVFIFAYITYGGSGTNIAAISFDVLASTFVAALLGAALGWGVTWFFPRGYVPEYLKAPMLLILVIGGFVLADIIQHETGLVTVTIMGVVMANRPMFSSHALRRFKEDLAVLLISGVFIILSATLDWEVITSFQSSSADPLVGIFRFASFLILLLFVVRPVTVLTALLFSSVPWRERLFIAWIAPRGIVAVAITGLFAIRLIDYGVEGAESLIPLSFGVVIATIFAHGFSARYWARRLGIDQGESNGVLLVGANRWTIDFGELLRKMEIPVTIADPSQYALRAARRRELDVYRGDILDEVTQEHLDLGQFQELIAATDNDAYNALICDDLGPEVGYDAVSQIGADRDRAPYHARGRVLMRTGPTIDDLLKCEDDGWVFTRTKITEKFGIEDLKANLDEEALLVCVMKPSKKLLFFSTDARPVIEPGDIVVSYAPPETPEKMQREQREKRDQQSKPLPG</sequence>
<feature type="transmembrane region" description="Helical" evidence="10">
    <location>
        <begin position="168"/>
        <end position="187"/>
    </location>
</feature>
<keyword evidence="5 10" id="KW-0812">Transmembrane</keyword>
<dbReference type="InterPro" id="IPR038770">
    <property type="entry name" value="Na+/solute_symporter_sf"/>
</dbReference>
<dbReference type="PANTHER" id="PTHR32507">
    <property type="entry name" value="NA(+)/H(+) ANTIPORTER 1"/>
    <property type="match status" value="1"/>
</dbReference>
<feature type="region of interest" description="Disordered" evidence="9">
    <location>
        <begin position="605"/>
        <end position="634"/>
    </location>
</feature>
<feature type="transmembrane region" description="Helical" evidence="10">
    <location>
        <begin position="6"/>
        <end position="26"/>
    </location>
</feature>
<dbReference type="SUPFAM" id="SSF51735">
    <property type="entry name" value="NAD(P)-binding Rossmann-fold domains"/>
    <property type="match status" value="1"/>
</dbReference>
<comment type="subcellular location">
    <subcellularLocation>
        <location evidence="1">Cell membrane</location>
        <topology evidence="1">Multi-pass membrane protein</topology>
    </subcellularLocation>
</comment>
<dbReference type="Gene3D" id="1.20.1530.20">
    <property type="match status" value="1"/>
</dbReference>
<feature type="domain" description="RCK N-terminal" evidence="12">
    <location>
        <begin position="424"/>
        <end position="503"/>
    </location>
</feature>